<dbReference type="OrthoDB" id="190098at2759"/>
<comment type="similarity">
    <text evidence="1">Belongs to the SEC6 family.</text>
</comment>
<dbReference type="PANTHER" id="PTHR21292">
    <property type="entry name" value="EXOCYST COMPLEX COMPONENT SEC6-RELATED"/>
    <property type="match status" value="1"/>
</dbReference>
<comment type="caution">
    <text evidence="4">The sequence shown here is derived from an EMBL/GenBank/DDBJ whole genome shotgun (WGS) entry which is preliminary data.</text>
</comment>
<keyword evidence="5" id="KW-1185">Reference proteome</keyword>
<dbReference type="GO" id="GO:0006887">
    <property type="term" value="P:exocytosis"/>
    <property type="evidence" value="ECO:0007669"/>
    <property type="project" value="UniProtKB-KW"/>
</dbReference>
<dbReference type="Proteomes" id="UP000605846">
    <property type="component" value="Unassembled WGS sequence"/>
</dbReference>
<organism evidence="4 5">
    <name type="scientific">Apophysomyces ossiformis</name>
    <dbReference type="NCBI Taxonomy" id="679940"/>
    <lineage>
        <taxon>Eukaryota</taxon>
        <taxon>Fungi</taxon>
        <taxon>Fungi incertae sedis</taxon>
        <taxon>Mucoromycota</taxon>
        <taxon>Mucoromycotina</taxon>
        <taxon>Mucoromycetes</taxon>
        <taxon>Mucorales</taxon>
        <taxon>Mucorineae</taxon>
        <taxon>Mucoraceae</taxon>
        <taxon>Apophysomyces</taxon>
    </lineage>
</organism>
<dbReference type="GO" id="GO:0000149">
    <property type="term" value="F:SNARE binding"/>
    <property type="evidence" value="ECO:0007669"/>
    <property type="project" value="TreeGrafter"/>
</dbReference>
<dbReference type="PANTHER" id="PTHR21292:SF1">
    <property type="entry name" value="EXOCYST COMPLEX COMPONENT 3"/>
    <property type="match status" value="1"/>
</dbReference>
<dbReference type="Gene3D" id="1.10.357.50">
    <property type="match status" value="1"/>
</dbReference>
<reference evidence="4" key="1">
    <citation type="submission" date="2020-01" db="EMBL/GenBank/DDBJ databases">
        <title>Genome Sequencing of Three Apophysomyces-Like Fungal Strains Confirms a Novel Fungal Genus in the Mucoromycota with divergent Burkholderia-like Endosymbiotic Bacteria.</title>
        <authorList>
            <person name="Stajich J.E."/>
            <person name="Macias A.M."/>
            <person name="Carter-House D."/>
            <person name="Lovett B."/>
            <person name="Kasson L.R."/>
            <person name="Berry K."/>
            <person name="Grigoriev I."/>
            <person name="Chang Y."/>
            <person name="Spatafora J."/>
            <person name="Kasson M.T."/>
        </authorList>
    </citation>
    <scope>NUCLEOTIDE SEQUENCE</scope>
    <source>
        <strain evidence="4">NRRL A-21654</strain>
    </source>
</reference>
<accession>A0A8H7BID5</accession>
<dbReference type="EMBL" id="JABAYA010000121">
    <property type="protein sequence ID" value="KAF7724375.1"/>
    <property type="molecule type" value="Genomic_DNA"/>
</dbReference>
<dbReference type="InterPro" id="IPR010326">
    <property type="entry name" value="EXOC3/Sec6"/>
</dbReference>
<dbReference type="GO" id="GO:0000145">
    <property type="term" value="C:exocyst"/>
    <property type="evidence" value="ECO:0007669"/>
    <property type="project" value="InterPro"/>
</dbReference>
<evidence type="ECO:0000313" key="5">
    <source>
        <dbReference type="Proteomes" id="UP000605846"/>
    </source>
</evidence>
<dbReference type="Pfam" id="PF06046">
    <property type="entry name" value="Sec6"/>
    <property type="match status" value="1"/>
</dbReference>
<sequence length="755" mass="88099">MEDAREIAVARLAELLKHPDDLATKVGPLARKLAKEKASIDAQLNTGVQTQLDNVQEGLETLALSRKDNDIVKDNMRFIDKLCCDAQSMIHDFPRINKARRHSQTGLFPISQVHRNFVATQEKVKAFQALYQRLQVIEQMLKPMEEDIFAPHDDLLRVHYHLFDLEEFRDQTMHQARDSPHDVLITLKTYFRRVDVLSDDFTQHLWRLTRNLLALVDEGCIPTIVKLAKIIECEERADEKALAARQAQTSHQDMQGHKKWRLAEGNPRTIKSCRVEFFEQLQHSIAETFEQRFAGYKERGEWVAALDDTDFIFNDLELVFNHLVPAFPKKYKIFPVFVLAYHRHTYHFLNQMVDHDLDVGTILRLLRFVRDYYTTMSTRLGVTEELLGPQLLDGQEQNLVDECLKLVKSRLAQWTSNLMSSESRDFVTREKPPEISDGQYCMEGAIHMFRIINQQIDVAEEANQGKLLYLVICECHKVMKDSQTFWKKLLNSELRKQIEQPNDVPRGFVEYVMALANDQIRCSDSAEEILRRVMPLVESRYKAQVEEKLSTCVDGYLQVAASAREALLEVTFNDIKFAFDGLFTSIWYQQPLMASVIETLKDYCGDFAHLNEFLFEKLVNDMLDRFLMLYLEAMRHKNTKFLMDTCLTKIQEDVRLSFNFFAKYMDVQELEDKFDVIEKVHILLESNRRMIFVDYYSLRQAYPDVPLAFVEDILRKRDDLDKGELKEIMEGIKAKAREYQPDANTPPTIFSRIKG</sequence>
<evidence type="ECO:0000256" key="1">
    <source>
        <dbReference type="ARBA" id="ARBA00009447"/>
    </source>
</evidence>
<name>A0A8H7BID5_9FUNG</name>
<keyword evidence="2" id="KW-0813">Transport</keyword>
<proteinExistence type="inferred from homology"/>
<dbReference type="InterPro" id="IPR042532">
    <property type="entry name" value="EXOC3/Sec6_C"/>
</dbReference>
<evidence type="ECO:0000313" key="4">
    <source>
        <dbReference type="EMBL" id="KAF7724375.1"/>
    </source>
</evidence>
<gene>
    <name evidence="4" type="primary">SEC6</name>
    <name evidence="4" type="ORF">EC973_001100</name>
</gene>
<evidence type="ECO:0000256" key="3">
    <source>
        <dbReference type="ARBA" id="ARBA00022483"/>
    </source>
</evidence>
<dbReference type="AlphaFoldDB" id="A0A8H7BID5"/>
<evidence type="ECO:0000256" key="2">
    <source>
        <dbReference type="ARBA" id="ARBA00022448"/>
    </source>
</evidence>
<keyword evidence="3" id="KW-0268">Exocytosis</keyword>
<dbReference type="GO" id="GO:0051601">
    <property type="term" value="P:exocyst localization"/>
    <property type="evidence" value="ECO:0007669"/>
    <property type="project" value="TreeGrafter"/>
</dbReference>
<protein>
    <submittedName>
        <fullName evidence="4">SNARE-binding exocyst subunit S6</fullName>
    </submittedName>
</protein>
<dbReference type="Gene3D" id="1.10.357.70">
    <property type="entry name" value="Exocyst complex component Sec6, C-terminal domain"/>
    <property type="match status" value="1"/>
</dbReference>